<dbReference type="PROSITE" id="PS50068">
    <property type="entry name" value="LDLRA_2"/>
    <property type="match status" value="8"/>
</dbReference>
<feature type="disulfide bond" evidence="10">
    <location>
        <begin position="600"/>
        <end position="618"/>
    </location>
</feature>
<name>A0A9C6T7A1_DROAB</name>
<evidence type="ECO:0000256" key="2">
    <source>
        <dbReference type="ARBA" id="ARBA00004308"/>
    </source>
</evidence>
<dbReference type="InterPro" id="IPR043504">
    <property type="entry name" value="Peptidase_S1_PA_chymotrypsin"/>
</dbReference>
<evidence type="ECO:0000256" key="12">
    <source>
        <dbReference type="SAM" id="SignalP"/>
    </source>
</evidence>
<dbReference type="OrthoDB" id="2019384at2759"/>
<dbReference type="InterPro" id="IPR009003">
    <property type="entry name" value="Peptidase_S1_PA"/>
</dbReference>
<feature type="domain" description="Peptidase S1" evidence="13">
    <location>
        <begin position="396"/>
        <end position="833"/>
    </location>
</feature>
<keyword evidence="8 10" id="KW-1015">Disulfide bond</keyword>
<evidence type="ECO:0000256" key="3">
    <source>
        <dbReference type="ARBA" id="ARBA00022692"/>
    </source>
</evidence>
<proteinExistence type="predicted"/>
<feature type="disulfide bond" evidence="10">
    <location>
        <begin position="593"/>
        <end position="605"/>
    </location>
</feature>
<keyword evidence="5" id="KW-0677">Repeat</keyword>
<dbReference type="SUPFAM" id="SSF57535">
    <property type="entry name" value="Complement control module/SCR domain"/>
    <property type="match status" value="2"/>
</dbReference>
<dbReference type="Gene3D" id="2.40.10.10">
    <property type="entry name" value="Trypsin-like serine proteases"/>
    <property type="match status" value="2"/>
</dbReference>
<keyword evidence="15" id="KW-1185">Reference proteome</keyword>
<keyword evidence="11" id="KW-0768">Sushi</keyword>
<dbReference type="FunFam" id="4.10.400.10:FF:000002">
    <property type="entry name" value="Low-density lipoprotein receptor-related protein 1"/>
    <property type="match status" value="1"/>
</dbReference>
<evidence type="ECO:0000259" key="14">
    <source>
        <dbReference type="PROSITE" id="PS50923"/>
    </source>
</evidence>
<keyword evidence="3" id="KW-0812">Transmembrane</keyword>
<feature type="domain" description="Sushi" evidence="14">
    <location>
        <begin position="246"/>
        <end position="312"/>
    </location>
</feature>
<evidence type="ECO:0000256" key="10">
    <source>
        <dbReference type="PROSITE-ProRule" id="PRU00124"/>
    </source>
</evidence>
<dbReference type="SMART" id="SM00032">
    <property type="entry name" value="CCP"/>
    <property type="match status" value="2"/>
</dbReference>
<dbReference type="Pfam" id="PF00089">
    <property type="entry name" value="Trypsin"/>
    <property type="match status" value="2"/>
</dbReference>
<keyword evidence="7" id="KW-0472">Membrane</keyword>
<dbReference type="GO" id="GO:0016192">
    <property type="term" value="P:vesicle-mediated transport"/>
    <property type="evidence" value="ECO:0007669"/>
    <property type="project" value="UniProtKB-ARBA"/>
</dbReference>
<dbReference type="AlphaFoldDB" id="A0A9C6T7A1"/>
<comment type="subcellular location">
    <subcellularLocation>
        <location evidence="2">Endomembrane system</location>
    </subcellularLocation>
    <subcellularLocation>
        <location evidence="1">Membrane</location>
        <topology evidence="1">Single-pass membrane protein</topology>
    </subcellularLocation>
</comment>
<feature type="disulfide bond" evidence="10">
    <location>
        <begin position="38"/>
        <end position="56"/>
    </location>
</feature>
<dbReference type="InterPro" id="IPR023415">
    <property type="entry name" value="LDLR_class-A_CS"/>
</dbReference>
<feature type="disulfide bond" evidence="10">
    <location>
        <begin position="172"/>
        <end position="190"/>
    </location>
</feature>
<dbReference type="InterPro" id="IPR000436">
    <property type="entry name" value="Sushi_SCR_CCP_dom"/>
</dbReference>
<feature type="signal peptide" evidence="12">
    <location>
        <begin position="1"/>
        <end position="24"/>
    </location>
</feature>
<evidence type="ECO:0000256" key="4">
    <source>
        <dbReference type="ARBA" id="ARBA00022729"/>
    </source>
</evidence>
<feature type="disulfide bond" evidence="10">
    <location>
        <begin position="731"/>
        <end position="749"/>
    </location>
</feature>
<feature type="disulfide bond" evidence="10">
    <location>
        <begin position="165"/>
        <end position="177"/>
    </location>
</feature>
<evidence type="ECO:0000313" key="15">
    <source>
        <dbReference type="Proteomes" id="UP000515160"/>
    </source>
</evidence>
<dbReference type="CDD" id="cd00112">
    <property type="entry name" value="LDLa"/>
    <property type="match status" value="8"/>
</dbReference>
<dbReference type="GO" id="GO:0012505">
    <property type="term" value="C:endomembrane system"/>
    <property type="evidence" value="ECO:0007669"/>
    <property type="project" value="UniProtKB-SubCell"/>
</dbReference>
<dbReference type="InterPro" id="IPR001254">
    <property type="entry name" value="Trypsin_dom"/>
</dbReference>
<dbReference type="GO" id="GO:0005886">
    <property type="term" value="C:plasma membrane"/>
    <property type="evidence" value="ECO:0007669"/>
    <property type="project" value="TreeGrafter"/>
</dbReference>
<dbReference type="GO" id="GO:0006508">
    <property type="term" value="P:proteolysis"/>
    <property type="evidence" value="ECO:0007669"/>
    <property type="project" value="InterPro"/>
</dbReference>
<feature type="disulfide bond" evidence="10">
    <location>
        <begin position="31"/>
        <end position="43"/>
    </location>
</feature>
<keyword evidence="4 12" id="KW-0732">Signal</keyword>
<keyword evidence="9" id="KW-0325">Glycoprotein</keyword>
<dbReference type="PROSITE" id="PS01209">
    <property type="entry name" value="LDLRA_1"/>
    <property type="match status" value="6"/>
</dbReference>
<dbReference type="PRINTS" id="PR00261">
    <property type="entry name" value="LDLRECEPTOR"/>
</dbReference>
<organism evidence="15 16">
    <name type="scientific">Drosophila albomicans</name>
    <name type="common">Fruit fly</name>
    <dbReference type="NCBI Taxonomy" id="7291"/>
    <lineage>
        <taxon>Eukaryota</taxon>
        <taxon>Metazoa</taxon>
        <taxon>Ecdysozoa</taxon>
        <taxon>Arthropoda</taxon>
        <taxon>Hexapoda</taxon>
        <taxon>Insecta</taxon>
        <taxon>Pterygota</taxon>
        <taxon>Neoptera</taxon>
        <taxon>Endopterygota</taxon>
        <taxon>Diptera</taxon>
        <taxon>Brachycera</taxon>
        <taxon>Muscomorpha</taxon>
        <taxon>Ephydroidea</taxon>
        <taxon>Drosophilidae</taxon>
        <taxon>Drosophila</taxon>
    </lineage>
</organism>
<dbReference type="InterPro" id="IPR035976">
    <property type="entry name" value="Sushi/SCR/CCP_sf"/>
</dbReference>
<dbReference type="SUPFAM" id="SSF50494">
    <property type="entry name" value="Trypsin-like serine proteases"/>
    <property type="match status" value="2"/>
</dbReference>
<feature type="disulfide bond" evidence="10">
    <location>
        <begin position="77"/>
        <end position="95"/>
    </location>
</feature>
<dbReference type="RefSeq" id="XP_051862788.1">
    <property type="nucleotide sequence ID" value="XM_052006828.1"/>
</dbReference>
<dbReference type="InterPro" id="IPR050685">
    <property type="entry name" value="LDLR"/>
</dbReference>
<dbReference type="SUPFAM" id="SSF57424">
    <property type="entry name" value="LDL receptor-like module"/>
    <property type="match status" value="7"/>
</dbReference>
<evidence type="ECO:0000256" key="1">
    <source>
        <dbReference type="ARBA" id="ARBA00004167"/>
    </source>
</evidence>
<keyword evidence="6" id="KW-1133">Transmembrane helix</keyword>
<evidence type="ECO:0000256" key="7">
    <source>
        <dbReference type="ARBA" id="ARBA00023136"/>
    </source>
</evidence>
<dbReference type="GO" id="GO:0004252">
    <property type="term" value="F:serine-type endopeptidase activity"/>
    <property type="evidence" value="ECO:0007669"/>
    <property type="project" value="InterPro"/>
</dbReference>
<evidence type="ECO:0000259" key="13">
    <source>
        <dbReference type="PROSITE" id="PS50240"/>
    </source>
</evidence>
<dbReference type="PANTHER" id="PTHR24270">
    <property type="entry name" value="LOW-DENSITY LIPOPROTEIN RECEPTOR-RELATED"/>
    <property type="match status" value="1"/>
</dbReference>
<feature type="domain" description="Sushi" evidence="14">
    <location>
        <begin position="805"/>
        <end position="871"/>
    </location>
</feature>
<evidence type="ECO:0000256" key="11">
    <source>
        <dbReference type="PROSITE-ProRule" id="PRU00302"/>
    </source>
</evidence>
<dbReference type="InterPro" id="IPR002172">
    <property type="entry name" value="LDrepeatLR_classA_rpt"/>
</dbReference>
<evidence type="ECO:0000313" key="16">
    <source>
        <dbReference type="RefSeq" id="XP_051862788.1"/>
    </source>
</evidence>
<accession>A0A9C6T7A1</accession>
<dbReference type="Pfam" id="PF00084">
    <property type="entry name" value="Sushi"/>
    <property type="match status" value="1"/>
</dbReference>
<dbReference type="Gene3D" id="4.10.400.10">
    <property type="entry name" value="Low-density Lipoprotein Receptor"/>
    <property type="match status" value="7"/>
</dbReference>
<dbReference type="SMART" id="SM00192">
    <property type="entry name" value="LDLa"/>
    <property type="match status" value="8"/>
</dbReference>
<dbReference type="Pfam" id="PF00057">
    <property type="entry name" value="Ldl_recept_a"/>
    <property type="match status" value="6"/>
</dbReference>
<protein>
    <submittedName>
        <fullName evidence="16">Uncharacterized protein LOC117576916</fullName>
    </submittedName>
</protein>
<dbReference type="Proteomes" id="UP000515160">
    <property type="component" value="Chromosome 2R"/>
</dbReference>
<dbReference type="PROSITE" id="PS50240">
    <property type="entry name" value="TRYPSIN_DOM"/>
    <property type="match status" value="1"/>
</dbReference>
<feature type="disulfide bond" evidence="10">
    <location>
        <begin position="724"/>
        <end position="736"/>
    </location>
</feature>
<comment type="caution">
    <text evidence="11">Lacks conserved residue(s) required for the propagation of feature annotation.</text>
</comment>
<dbReference type="InterPro" id="IPR036055">
    <property type="entry name" value="LDL_receptor-like_sf"/>
</dbReference>
<sequence length="1129" mass="126651">MHKYRFCELLAISILLFQMGKIMASQIQNGCSADQFKCRNGECIPATLMCDLKKDCMDGSDESFEACHEMSCTAYKCSYGACYSDEQYCNGHRDCWDGTDEFKFNCAENPSYRNQLMGDCRKEAYAEFQCQRSKECIRYTQLCDGTENCRDGSDESNELCVGKQCGKESFRCSYGACIARTAACDHNIDCRDSSDELAPICNKWNKKPLEIEWSIIRWHITNASVPNRPEIEILTTKTPDLLGNEKNCSVPSNNNVIHLKSMSAAMPYITGNPVPHGMSVRLSCSEGYGLIGSDVNTCDKGKWRPSRSVCIKTCQRHIIINDPSIEATCIFDGQVKDCAKDPLYVNTEVESHCATGYKPDRWSGNRSSGNQICDTTGLWQSKPLSSHTFKCKPDCGKTFSTVQGHPWIVSIYKHTHNEVYEFMCLGTIVDPRYVLTAASCFASSPPAHAILIVLGNHTIGFNKADENGFDTKTISHIYTGRNPTVILEMINPFKLSANIRPICLGNIAQNLINNNIKDNVLPGTPLEYYNSTSQTYTLTHIANNNTNFIDLRGISNKIKTHLRRYELKNRLLAFSSQSLNHHYLLASQIQNGCSEDQFKCRNGDCIPATLMCDLNNDCMDGSDESFAACHDMNCTANKCSYGGCYSDEQYCNGHRDCWDGTDEFKFNCEKNHNQLMGDCNKEAYAEFQCQRSKECIRYTQLCDGTENCRDGSDESNELCVGKQCGKESFRCSYGACIAKTAACDHNIDCRDSSDELAPICNKWNKKPLEIEWSISRWQITNASVPNRPEIEILTTKTPDLLGNEESCSVPSSNNVIYLTSMYNAMPYINGNPVPHGMSVRLSCAKEYGLIGDDVNTCDKGKWRASWAECIKTCERHKIINDPSIEATCIFDGQVKDCAKDPLYVLTEVESNCATGYKPNNNTLSRGNQICDITGSWQRKPLSSPTFKCKPDCGKLFSTVQGHPWIVSIYKYIHNEVYEFMCLGTIVDPRYVITAVSCFDSSLPAHAILIVLGNHTIGFNKADENGFDTKTISHIYTRRNPTVILQMINPFKLSANIRPICLGNIAQNLINNNTADNVLPGTPLEYYNSTSQTYSLTHIANNKTNFIDLRGISKKLEHDLKRYEIKNRLL</sequence>
<dbReference type="CDD" id="cd00033">
    <property type="entry name" value="CCP"/>
    <property type="match status" value="1"/>
</dbReference>
<dbReference type="GeneID" id="117576916"/>
<reference evidence="16" key="1">
    <citation type="submission" date="2025-08" db="UniProtKB">
        <authorList>
            <consortium name="RefSeq"/>
        </authorList>
    </citation>
    <scope>IDENTIFICATION</scope>
    <source>
        <strain evidence="16">15112-1751.03</strain>
        <tissue evidence="16">Whole Adult</tissue>
    </source>
</reference>
<feature type="chain" id="PRO_5039380784" evidence="12">
    <location>
        <begin position="25"/>
        <end position="1129"/>
    </location>
</feature>
<gene>
    <name evidence="16" type="primary">LOC117576916</name>
</gene>
<feature type="disulfide bond" evidence="10">
    <location>
        <begin position="639"/>
        <end position="657"/>
    </location>
</feature>
<evidence type="ECO:0000256" key="6">
    <source>
        <dbReference type="ARBA" id="ARBA00022989"/>
    </source>
</evidence>
<evidence type="ECO:0000256" key="5">
    <source>
        <dbReference type="ARBA" id="ARBA00022737"/>
    </source>
</evidence>
<dbReference type="PROSITE" id="PS50923">
    <property type="entry name" value="SUSHI"/>
    <property type="match status" value="2"/>
</dbReference>
<evidence type="ECO:0000256" key="9">
    <source>
        <dbReference type="ARBA" id="ARBA00023180"/>
    </source>
</evidence>
<evidence type="ECO:0000256" key="8">
    <source>
        <dbReference type="ARBA" id="ARBA00023157"/>
    </source>
</evidence>
<dbReference type="Gene3D" id="2.10.70.10">
    <property type="entry name" value="Complement Module, domain 1"/>
    <property type="match status" value="2"/>
</dbReference>